<organism evidence="4 5">
    <name type="scientific">Ethanoligenens harbinense (strain DSM 18485 / JCM 12961 / CGMCC 1.5033 / YUAN-3)</name>
    <dbReference type="NCBI Taxonomy" id="663278"/>
    <lineage>
        <taxon>Bacteria</taxon>
        <taxon>Bacillati</taxon>
        <taxon>Bacillota</taxon>
        <taxon>Clostridia</taxon>
        <taxon>Eubacteriales</taxon>
        <taxon>Oscillospiraceae</taxon>
        <taxon>Ethanoligenens</taxon>
    </lineage>
</organism>
<protein>
    <submittedName>
        <fullName evidence="4">Uncharacterized protein</fullName>
    </submittedName>
</protein>
<keyword evidence="3" id="KW-0732">Signal</keyword>
<feature type="region of interest" description="Disordered" evidence="2">
    <location>
        <begin position="1061"/>
        <end position="1119"/>
    </location>
</feature>
<proteinExistence type="predicted"/>
<dbReference type="EMBL" id="CP002400">
    <property type="protein sequence ID" value="ADU27871.1"/>
    <property type="molecule type" value="Genomic_DNA"/>
</dbReference>
<name>E6U558_ETHHY</name>
<feature type="chain" id="PRO_5030168391" evidence="3">
    <location>
        <begin position="28"/>
        <end position="1152"/>
    </location>
</feature>
<evidence type="ECO:0000256" key="3">
    <source>
        <dbReference type="SAM" id="SignalP"/>
    </source>
</evidence>
<dbReference type="AlphaFoldDB" id="E6U558"/>
<feature type="coiled-coil region" evidence="1">
    <location>
        <begin position="91"/>
        <end position="118"/>
    </location>
</feature>
<reference evidence="4 5" key="1">
    <citation type="submission" date="2010-12" db="EMBL/GenBank/DDBJ databases">
        <title>Complete sequence of Ethanoligenens harbinense YUAN-3.</title>
        <authorList>
            <person name="Lucas S."/>
            <person name="Copeland A."/>
            <person name="Lapidus A."/>
            <person name="Cheng J.-F."/>
            <person name="Bruce D."/>
            <person name="Goodwin L."/>
            <person name="Pitluck S."/>
            <person name="Chertkov O."/>
            <person name="Misra M."/>
            <person name="Detter J.C."/>
            <person name="Han C."/>
            <person name="Tapia R."/>
            <person name="Land M."/>
            <person name="Hauser L."/>
            <person name="Jeffries C."/>
            <person name="Kyrpides N."/>
            <person name="Ivanova N."/>
            <person name="Mikhailova N."/>
            <person name="Wang A."/>
            <person name="Mouttaki H."/>
            <person name="He Z."/>
            <person name="Zhou J."/>
            <person name="Hemme C.L."/>
            <person name="Woyke T."/>
        </authorList>
    </citation>
    <scope>NUCLEOTIDE SEQUENCE [LARGE SCALE GENOMIC DNA]</scope>
    <source>
        <strain evidence="5">DSM 18485 / JCM 12961 / CGMCC 1.5033 / YUAN-3</strain>
    </source>
</reference>
<dbReference type="eggNOG" id="COG5074">
    <property type="taxonomic scope" value="Bacteria"/>
</dbReference>
<dbReference type="Proteomes" id="UP000001551">
    <property type="component" value="Chromosome"/>
</dbReference>
<gene>
    <name evidence="4" type="ordered locus">Ethha_2370</name>
</gene>
<sequence length="1152" mass="119039">MKKVKALLSLILSAILVFTMAVTPVHASSVAKAETASSIRLVSMNSTTKNCISIALDTAAMASGIPGLPAIVAPLMNLISPSPDAQILQDVTEIKNELTKMENQLNTIDSKLSSLQQEVNIDTTKASLGNALNSFYAQFQNYPVIAQDYLQQIDSIQSMPTDTADEKAQQQAAITQFFQSIYYSTPVNGSQDIFQSVQNLRQLMTKTWYTNANANYDIIGTFDEYECYAYPWEHQAYTERQSFRAYVIGTYSMLNAIALMSLEYANQNPPSTWANHPGTTYAPNYYDGSGFSPQIELTNFESNLQDVNTILAGESTFTRRPSDQRYYQVPGHECLLASSAENWPKVLSNSDTGAGCTSVFTGQIWTQTCDALTAGQFSNNNLGIANTRPTSDWLEAVYKDYGGTSLYDIFLQPDNGNFTADSGISGGMVFLTNTSNATGNDVSAGGDGKWWDNATIVDDSGQLDSNYTIAWGMATDGGNWEVGIEPDVDSWYNTAHCIGLAVLNQTATPMGYDVATIACPSATNGSVSVDMQYPTTTELDDFTATYSIDGGDPQPLALTGISGSGSNYTLSFDQISAAAASHSIAITVNYCGNTASAPAFTVSPAVAAVNGTNYSTFQDALNAAATSGDTVTLLNNVTESDTVTTTSGQTITIDGENYTLTAPDNSSGNSNALTVTGGGTLILKNITLQGGAANGASGNSIGLDADSGFSGTVIALGTVNANGGDTSNSGNGVENDGSGTVNVSTANSGEWNGSGTYDGSSGVINGAYNGSSGVINVGTAKGAGSGVYNSSSGVINVGTATGNCNNGVYNGTSGTVNANTVISCGLEDVANGWAVGGTINVGGQVTGDNAGTINYGSNVKTVTLHAGDSSSCVLGTITIAANESTNVGALPAVCDVNGNVGEWFTDPSLTTKASPPLSSSTTDLYSTFYTAAKSDPLTADCFVVTNNSGSDDTVTIKNLNAGDIVKMYDAPTAGNMIGTASADNAAKATASTTSTTGENLQVNAMTAAAGKLHLATDIDITPAQKSVTLHLKLASSGGSIYVTRTSTGKTESTRIQITYAAESAESSSDAGTASSASSTPSTTSETSSNQESCSSTVSGTGSSHGSGSSSARIQNPHTGSNDLASNLPCASGTLILACVSVLLIRKKSYDKD</sequence>
<accession>E6U558</accession>
<feature type="signal peptide" evidence="3">
    <location>
        <begin position="1"/>
        <end position="27"/>
    </location>
</feature>
<feature type="compositionally biased region" description="Low complexity" evidence="2">
    <location>
        <begin position="1061"/>
        <end position="1110"/>
    </location>
</feature>
<dbReference type="RefSeq" id="WP_013486217.1">
    <property type="nucleotide sequence ID" value="NC_014828.1"/>
</dbReference>
<evidence type="ECO:0000256" key="2">
    <source>
        <dbReference type="SAM" id="MobiDB-lite"/>
    </source>
</evidence>
<keyword evidence="1" id="KW-0175">Coiled coil</keyword>
<dbReference type="HOGENOM" id="CLU_276323_0_0_9"/>
<dbReference type="KEGG" id="eha:Ethha_2370"/>
<evidence type="ECO:0000313" key="5">
    <source>
        <dbReference type="Proteomes" id="UP000001551"/>
    </source>
</evidence>
<evidence type="ECO:0000313" key="4">
    <source>
        <dbReference type="EMBL" id="ADU27871.1"/>
    </source>
</evidence>
<dbReference type="STRING" id="663278.Ethha_2370"/>
<keyword evidence="5" id="KW-1185">Reference proteome</keyword>
<evidence type="ECO:0000256" key="1">
    <source>
        <dbReference type="SAM" id="Coils"/>
    </source>
</evidence>